<reference evidence="4 5" key="1">
    <citation type="journal article" date="2017" name="Gigascience">
        <title>Genome sequence of the small brown planthopper, Laodelphax striatellus.</title>
        <authorList>
            <person name="Zhu J."/>
            <person name="Jiang F."/>
            <person name="Wang X."/>
            <person name="Yang P."/>
            <person name="Bao Y."/>
            <person name="Zhao W."/>
            <person name="Wang W."/>
            <person name="Lu H."/>
            <person name="Wang Q."/>
            <person name="Cui N."/>
            <person name="Li J."/>
            <person name="Chen X."/>
            <person name="Luo L."/>
            <person name="Yu J."/>
            <person name="Kang L."/>
            <person name="Cui F."/>
        </authorList>
    </citation>
    <scope>NUCLEOTIDE SEQUENCE [LARGE SCALE GENOMIC DNA]</scope>
    <source>
        <strain evidence="4">Lst14</strain>
    </source>
</reference>
<comment type="caution">
    <text evidence="4">The sequence shown here is derived from an EMBL/GenBank/DDBJ whole genome shotgun (WGS) entry which is preliminary data.</text>
</comment>
<dbReference type="PANTHER" id="PTHR22115:SF4">
    <property type="entry name" value="COILED-COIL DOMAIN-CONTAINING PROTEIN"/>
    <property type="match status" value="1"/>
</dbReference>
<organism evidence="4 5">
    <name type="scientific">Laodelphax striatellus</name>
    <name type="common">Small brown planthopper</name>
    <name type="synonym">Delphax striatella</name>
    <dbReference type="NCBI Taxonomy" id="195883"/>
    <lineage>
        <taxon>Eukaryota</taxon>
        <taxon>Metazoa</taxon>
        <taxon>Ecdysozoa</taxon>
        <taxon>Arthropoda</taxon>
        <taxon>Hexapoda</taxon>
        <taxon>Insecta</taxon>
        <taxon>Pterygota</taxon>
        <taxon>Neoptera</taxon>
        <taxon>Paraneoptera</taxon>
        <taxon>Hemiptera</taxon>
        <taxon>Auchenorrhyncha</taxon>
        <taxon>Fulgoroidea</taxon>
        <taxon>Delphacidae</taxon>
        <taxon>Criomorphinae</taxon>
        <taxon>Laodelphax</taxon>
    </lineage>
</organism>
<keyword evidence="5" id="KW-1185">Reference proteome</keyword>
<feature type="region of interest" description="Disordered" evidence="2">
    <location>
        <begin position="175"/>
        <end position="200"/>
    </location>
</feature>
<evidence type="ECO:0000256" key="1">
    <source>
        <dbReference type="ARBA" id="ARBA00023054"/>
    </source>
</evidence>
<evidence type="ECO:0000259" key="3">
    <source>
        <dbReference type="Pfam" id="PF15295"/>
    </source>
</evidence>
<dbReference type="AlphaFoldDB" id="A0A482WN86"/>
<dbReference type="PANTHER" id="PTHR22115">
    <property type="entry name" value="C3ORF6 PROTEIN-RELATED"/>
    <property type="match status" value="1"/>
</dbReference>
<dbReference type="EMBL" id="QKKF02029863">
    <property type="protein sequence ID" value="RZF34984.1"/>
    <property type="molecule type" value="Genomic_DNA"/>
</dbReference>
<dbReference type="Pfam" id="PF15295">
    <property type="entry name" value="CCDC50_N"/>
    <property type="match status" value="1"/>
</dbReference>
<feature type="region of interest" description="Disordered" evidence="2">
    <location>
        <begin position="1"/>
        <end position="23"/>
    </location>
</feature>
<name>A0A482WN86_LAOST</name>
<dbReference type="InParanoid" id="A0A482WN86"/>
<keyword evidence="1" id="KW-0175">Coiled coil</keyword>
<dbReference type="InterPro" id="IPR029311">
    <property type="entry name" value="CCDC50_N"/>
</dbReference>
<evidence type="ECO:0000256" key="2">
    <source>
        <dbReference type="SAM" id="MobiDB-lite"/>
    </source>
</evidence>
<evidence type="ECO:0000313" key="5">
    <source>
        <dbReference type="Proteomes" id="UP000291343"/>
    </source>
</evidence>
<feature type="compositionally biased region" description="Basic and acidic residues" evidence="2">
    <location>
        <begin position="7"/>
        <end position="20"/>
    </location>
</feature>
<dbReference type="SMR" id="A0A482WN86"/>
<feature type="compositionally biased region" description="Basic residues" evidence="2">
    <location>
        <begin position="191"/>
        <end position="200"/>
    </location>
</feature>
<evidence type="ECO:0000313" key="4">
    <source>
        <dbReference type="EMBL" id="RZF34984.1"/>
    </source>
</evidence>
<dbReference type="InterPro" id="IPR039303">
    <property type="entry name" value="CCDC50"/>
</dbReference>
<gene>
    <name evidence="4" type="ORF">LSTR_LSTR011481</name>
</gene>
<sequence>MQCEIRALSERRENGRKRVSDTLPKPGRVNEVCKEWLVHEDGALAYQLQQKEVQEHYSGNRSRNAIVREDFPKALDEQKREEEEAMARYLEMTRLQEERDARLAKEFAQRITLEEEEKQRRRLHEDEAIANQIQEKELQRTKDGKVRHLTAAAGSSQLGAAAAAVGDVNSVGLPLPAQLPPPLPPPSSSAHAHKSHHHQHLQQLTKQFRATNV</sequence>
<dbReference type="OrthoDB" id="9994767at2759"/>
<feature type="compositionally biased region" description="Pro residues" evidence="2">
    <location>
        <begin position="177"/>
        <end position="187"/>
    </location>
</feature>
<dbReference type="Proteomes" id="UP000291343">
    <property type="component" value="Unassembled WGS sequence"/>
</dbReference>
<proteinExistence type="predicted"/>
<feature type="domain" description="Coiled-coil" evidence="3">
    <location>
        <begin position="24"/>
        <end position="142"/>
    </location>
</feature>
<accession>A0A482WN86</accession>
<protein>
    <recommendedName>
        <fullName evidence="3">Coiled-coil domain-containing protein</fullName>
    </recommendedName>
</protein>